<organism evidence="2">
    <name type="scientific">Ostreococcus mediterraneus</name>
    <dbReference type="NCBI Taxonomy" id="1486918"/>
    <lineage>
        <taxon>Eukaryota</taxon>
        <taxon>Viridiplantae</taxon>
        <taxon>Chlorophyta</taxon>
        <taxon>Mamiellophyceae</taxon>
        <taxon>Mamiellales</taxon>
        <taxon>Bathycoccaceae</taxon>
        <taxon>Ostreococcus</taxon>
    </lineage>
</organism>
<protein>
    <submittedName>
        <fullName evidence="2">Uncharacterized protein</fullName>
    </submittedName>
</protein>
<reference evidence="2" key="1">
    <citation type="submission" date="2021-01" db="EMBL/GenBank/DDBJ databases">
        <authorList>
            <person name="Corre E."/>
            <person name="Pelletier E."/>
            <person name="Niang G."/>
            <person name="Scheremetjew M."/>
            <person name="Finn R."/>
            <person name="Kale V."/>
            <person name="Holt S."/>
            <person name="Cochrane G."/>
            <person name="Meng A."/>
            <person name="Brown T."/>
            <person name="Cohen L."/>
        </authorList>
    </citation>
    <scope>NUCLEOTIDE SEQUENCE</scope>
    <source>
        <strain evidence="1">Clade-D-RCC2572</strain>
        <strain evidence="2">Clade-D-RCC2573</strain>
    </source>
</reference>
<dbReference type="EMBL" id="HBFF01000424">
    <property type="protein sequence ID" value="CAD8727428.1"/>
    <property type="molecule type" value="Transcribed_RNA"/>
</dbReference>
<evidence type="ECO:0000313" key="1">
    <source>
        <dbReference type="EMBL" id="CAD8577547.1"/>
    </source>
</evidence>
<accession>A0A6T5SNX2</accession>
<gene>
    <name evidence="1" type="ORF">OMED0929_LOCUS1258</name>
    <name evidence="2" type="ORF">OMED0936_LOCUS336</name>
</gene>
<proteinExistence type="predicted"/>
<sequence length="113" mass="12544">MEAAFSAGVSIFGPTEHKFLMDKYLAAIKLGVWPEIATKAENLRKMLTDSVDQLSAIKNGLAMITPAQINFLKSLRYDESKLGNKKLGDLTVAEARRHITVLKSALTKKHNWS</sequence>
<evidence type="ECO:0000313" key="2">
    <source>
        <dbReference type="EMBL" id="CAD8727428.1"/>
    </source>
</evidence>
<name>A0A6T5SNX2_9CHLO</name>
<dbReference type="EMBL" id="HBEW01001466">
    <property type="protein sequence ID" value="CAD8577547.1"/>
    <property type="molecule type" value="Transcribed_RNA"/>
</dbReference>
<dbReference type="AlphaFoldDB" id="A0A6T5SNX2"/>